<feature type="signal peptide" evidence="1">
    <location>
        <begin position="1"/>
        <end position="29"/>
    </location>
</feature>
<evidence type="ECO:0000313" key="2">
    <source>
        <dbReference type="EMBL" id="CAE6687428.1"/>
    </source>
</evidence>
<gene>
    <name evidence="2" type="ORF">NSPZN2_10042</name>
</gene>
<dbReference type="EMBL" id="CAJNBJ010000001">
    <property type="protein sequence ID" value="CAE6687428.1"/>
    <property type="molecule type" value="Genomic_DNA"/>
</dbReference>
<name>A0ABN7KDN8_9BACT</name>
<proteinExistence type="predicted"/>
<comment type="caution">
    <text evidence="2">The sequence shown here is derived from an EMBL/GenBank/DDBJ whole genome shotgun (WGS) entry which is preliminary data.</text>
</comment>
<reference evidence="2 3" key="1">
    <citation type="submission" date="2021-02" db="EMBL/GenBank/DDBJ databases">
        <authorList>
            <person name="Han P."/>
        </authorList>
    </citation>
    <scope>NUCLEOTIDE SEQUENCE [LARGE SCALE GENOMIC DNA]</scope>
    <source>
        <strain evidence="2">Candidatus Nitrospira sp. ZN2</strain>
    </source>
</reference>
<keyword evidence="1" id="KW-0732">Signal</keyword>
<protein>
    <submittedName>
        <fullName evidence="2">Uncharacterized protein</fullName>
    </submittedName>
</protein>
<feature type="chain" id="PRO_5047517927" evidence="1">
    <location>
        <begin position="30"/>
        <end position="243"/>
    </location>
</feature>
<dbReference type="Proteomes" id="UP000675880">
    <property type="component" value="Unassembled WGS sequence"/>
</dbReference>
<sequence>MTPWLSRTGGGTLLAITLHSLILVAPAQASSDNGLVEITGDYRYALHQPETLAEAKQHACTEALHQAVSNSIAVKERTASLVDSTFFHRLIHTLATQHVSDQQIVQQSEQGRTVYCKIKALFHADAVDRVLHTQTSSGTDQVLDQNRALRILSAREDTDGTLVVTYQALKRLDWLGTAYQGGLRESADVMVDFYDEQGILIRSSRHPARKTATGDDVMNPGEVGTLRIAKPLNAKSYRVWVVK</sequence>
<dbReference type="RefSeq" id="WP_213039995.1">
    <property type="nucleotide sequence ID" value="NZ_CAJNBJ010000001.1"/>
</dbReference>
<evidence type="ECO:0000256" key="1">
    <source>
        <dbReference type="SAM" id="SignalP"/>
    </source>
</evidence>
<evidence type="ECO:0000313" key="3">
    <source>
        <dbReference type="Proteomes" id="UP000675880"/>
    </source>
</evidence>
<accession>A0ABN7KDN8</accession>
<organism evidence="2 3">
    <name type="scientific">Nitrospira defluvii</name>
    <dbReference type="NCBI Taxonomy" id="330214"/>
    <lineage>
        <taxon>Bacteria</taxon>
        <taxon>Pseudomonadati</taxon>
        <taxon>Nitrospirota</taxon>
        <taxon>Nitrospiria</taxon>
        <taxon>Nitrospirales</taxon>
        <taxon>Nitrospiraceae</taxon>
        <taxon>Nitrospira</taxon>
    </lineage>
</organism>
<keyword evidence="3" id="KW-1185">Reference proteome</keyword>